<gene>
    <name evidence="2" type="ORF">BE18_24605</name>
</gene>
<dbReference type="InterPro" id="IPR020802">
    <property type="entry name" value="TesA-like"/>
</dbReference>
<evidence type="ECO:0000259" key="1">
    <source>
        <dbReference type="SMART" id="SM00824"/>
    </source>
</evidence>
<comment type="caution">
    <text evidence="2">The sequence shown here is derived from an EMBL/GenBank/DDBJ whole genome shotgun (WGS) entry which is preliminary data.</text>
</comment>
<dbReference type="InterPro" id="IPR001031">
    <property type="entry name" value="Thioesterase"/>
</dbReference>
<protein>
    <recommendedName>
        <fullName evidence="1">Thioesterase TesA-like domain-containing protein</fullName>
    </recommendedName>
</protein>
<evidence type="ECO:0000313" key="2">
    <source>
        <dbReference type="EMBL" id="KYF84593.1"/>
    </source>
</evidence>
<dbReference type="Proteomes" id="UP000075515">
    <property type="component" value="Unassembled WGS sequence"/>
</dbReference>
<evidence type="ECO:0000313" key="3">
    <source>
        <dbReference type="Proteomes" id="UP000075515"/>
    </source>
</evidence>
<organism evidence="2 3">
    <name type="scientific">Sorangium cellulosum</name>
    <name type="common">Polyangium cellulosum</name>
    <dbReference type="NCBI Taxonomy" id="56"/>
    <lineage>
        <taxon>Bacteria</taxon>
        <taxon>Pseudomonadati</taxon>
        <taxon>Myxococcota</taxon>
        <taxon>Polyangia</taxon>
        <taxon>Polyangiales</taxon>
        <taxon>Polyangiaceae</taxon>
        <taxon>Sorangium</taxon>
    </lineage>
</organism>
<accession>A0A150RWN2</accession>
<feature type="domain" description="Thioesterase TesA-like" evidence="1">
    <location>
        <begin position="10"/>
        <end position="170"/>
    </location>
</feature>
<proteinExistence type="predicted"/>
<dbReference type="Gene3D" id="3.40.50.1820">
    <property type="entry name" value="alpha/beta hydrolase"/>
    <property type="match status" value="1"/>
</dbReference>
<dbReference type="EMBL" id="JEMC01002910">
    <property type="protein sequence ID" value="KYF84593.1"/>
    <property type="molecule type" value="Genomic_DNA"/>
</dbReference>
<dbReference type="AlphaFoldDB" id="A0A150RWN2"/>
<dbReference type="Pfam" id="PF00975">
    <property type="entry name" value="Thioesterase"/>
    <property type="match status" value="1"/>
</dbReference>
<dbReference type="InterPro" id="IPR029058">
    <property type="entry name" value="AB_hydrolase_fold"/>
</dbReference>
<name>A0A150RWN2_SORCE</name>
<dbReference type="SUPFAM" id="SSF53474">
    <property type="entry name" value="alpha/beta-Hydrolases"/>
    <property type="match status" value="1"/>
</dbReference>
<sequence length="286" mass="31980">MFNAKGTRPPSFWVPGSYGFVESFISLASALGPDYPVYSFRARGNDGKRMPFARLEEMAAYYADQVKAIHPRGPYVLGGYSYGGLVALEMAQILARRGLRVGKLVLLDAYPPTEPIYRIMRDPKHNFEIKLVLANYLTGHGEWSQVIQREDLDGVPPRLHLAHLASLVAERGRTRMSRDDIFAYLQGATEVSEYAAESYATYRPSPYDASDVLYFRSQEGADDYIGGYDYVRPWEDIVRSRLRVIACPVKHADMTGERALEIILGPLKAALSEHEVRVAAPAAELS</sequence>
<reference evidence="2 3" key="1">
    <citation type="submission" date="2014-02" db="EMBL/GenBank/DDBJ databases">
        <title>The small core and large imbalanced accessory genome model reveals a collaborative survival strategy of Sorangium cellulosum strains in nature.</title>
        <authorList>
            <person name="Han K."/>
            <person name="Peng R."/>
            <person name="Blom J."/>
            <person name="Li Y.-Z."/>
        </authorList>
    </citation>
    <scope>NUCLEOTIDE SEQUENCE [LARGE SCALE GENOMIC DNA]</scope>
    <source>
        <strain evidence="2 3">So0149</strain>
    </source>
</reference>
<dbReference type="SMART" id="SM00824">
    <property type="entry name" value="PKS_TE"/>
    <property type="match status" value="1"/>
</dbReference>